<evidence type="ECO:0008006" key="3">
    <source>
        <dbReference type="Google" id="ProtNLM"/>
    </source>
</evidence>
<protein>
    <recommendedName>
        <fullName evidence="3">Ankyrin repeat protein</fullName>
    </recommendedName>
</protein>
<comment type="caution">
    <text evidence="1">The sequence shown here is derived from an EMBL/GenBank/DDBJ whole genome shotgun (WGS) entry which is preliminary data.</text>
</comment>
<accession>A0ABR1THB1</accession>
<name>A0ABR1THB1_9PEZI</name>
<dbReference type="Proteomes" id="UP001446871">
    <property type="component" value="Unassembled WGS sequence"/>
</dbReference>
<gene>
    <name evidence="1" type="ORF">PG996_014083</name>
</gene>
<sequence>MCRRKYCSRDFDSTSSSRCPYAESVKILLEAGCSHRLDEVACWYERTELLNGVPHVVKTYANKLLLWRTELKRIAILYLSDSQCKDLSLDTSAVLDANCDKVIAALQSMDISLDPKLLTRATPKKGASVYHYVSNRKVADLFYDLGFRDLSACTNRLPPPFMNYKRLPYILWLYQHGIDIHKPLEHQILETSEDCRGCWTNNLPPGYTGAHHIAYLFGSVFRHSGKYAKVLAPIILEDVIDSCSCGCSPNGCSPIIAALKGGSRRAIKTCSEASDLAALFSRILDLFDGYVNMGHVISAIRYMTYEAMELPHTCCVSDGWELKVRCDTTEVLEIQDEAADRVERFHQLVESLIKELERVVKGPVISIEAAKDYIGTNWVERMEQELAAEPEESFDELVERTRELGVVWQGPLPPETVDSSPRRTRLTKTQIDSLDFWKDEVDRVMRGEKTFCGV</sequence>
<proteinExistence type="predicted"/>
<organism evidence="1 2">
    <name type="scientific">Apiospora saccharicola</name>
    <dbReference type="NCBI Taxonomy" id="335842"/>
    <lineage>
        <taxon>Eukaryota</taxon>
        <taxon>Fungi</taxon>
        <taxon>Dikarya</taxon>
        <taxon>Ascomycota</taxon>
        <taxon>Pezizomycotina</taxon>
        <taxon>Sordariomycetes</taxon>
        <taxon>Xylariomycetidae</taxon>
        <taxon>Amphisphaeriales</taxon>
        <taxon>Apiosporaceae</taxon>
        <taxon>Apiospora</taxon>
    </lineage>
</organism>
<dbReference type="EMBL" id="JAQQWM010000009">
    <property type="protein sequence ID" value="KAK8046019.1"/>
    <property type="molecule type" value="Genomic_DNA"/>
</dbReference>
<keyword evidence="2" id="KW-1185">Reference proteome</keyword>
<evidence type="ECO:0000313" key="2">
    <source>
        <dbReference type="Proteomes" id="UP001446871"/>
    </source>
</evidence>
<evidence type="ECO:0000313" key="1">
    <source>
        <dbReference type="EMBL" id="KAK8046019.1"/>
    </source>
</evidence>
<reference evidence="1 2" key="1">
    <citation type="submission" date="2023-01" db="EMBL/GenBank/DDBJ databases">
        <title>Analysis of 21 Apiospora genomes using comparative genomics revels a genus with tremendous synthesis potential of carbohydrate active enzymes and secondary metabolites.</title>
        <authorList>
            <person name="Sorensen T."/>
        </authorList>
    </citation>
    <scope>NUCLEOTIDE SEQUENCE [LARGE SCALE GENOMIC DNA]</scope>
    <source>
        <strain evidence="1 2">CBS 83171</strain>
    </source>
</reference>